<organism evidence="1 2">
    <name type="scientific">Pediococcus inopinatus</name>
    <dbReference type="NCBI Taxonomy" id="114090"/>
    <lineage>
        <taxon>Bacteria</taxon>
        <taxon>Bacillati</taxon>
        <taxon>Bacillota</taxon>
        <taxon>Bacilli</taxon>
        <taxon>Lactobacillales</taxon>
        <taxon>Lactobacillaceae</taxon>
        <taxon>Pediococcus</taxon>
    </lineage>
</organism>
<name>A0ABZ0Q4N1_9LACO</name>
<dbReference type="RefSeq" id="WP_057773664.1">
    <property type="nucleotide sequence ID" value="NZ_CP019981.1"/>
</dbReference>
<evidence type="ECO:0000313" key="2">
    <source>
        <dbReference type="Proteomes" id="UP001302696"/>
    </source>
</evidence>
<reference evidence="2" key="1">
    <citation type="submission" date="2024-06" db="EMBL/GenBank/DDBJ databases">
        <authorList>
            <person name="Chang H.C."/>
            <person name="Mun S.Y."/>
        </authorList>
    </citation>
    <scope>NUCLEOTIDE SEQUENCE [LARGE SCALE GENOMIC DNA]</scope>
    <source>
        <strain evidence="2">KT1</strain>
    </source>
</reference>
<dbReference type="Proteomes" id="UP001302696">
    <property type="component" value="Chromosome"/>
</dbReference>
<proteinExistence type="predicted"/>
<sequence length="72" mass="8509">MLKYIIMNAITKDPLKNEFDQIIEFTSRANASRWLKQEFPTLVKTNNHRFKFGLRPPITVLHDPVKIVRVTK</sequence>
<protein>
    <submittedName>
        <fullName evidence="1">Uncharacterized protein</fullName>
    </submittedName>
</protein>
<evidence type="ECO:0000313" key="1">
    <source>
        <dbReference type="EMBL" id="WPC21103.1"/>
    </source>
</evidence>
<accession>A0ABZ0Q4N1</accession>
<gene>
    <name evidence="1" type="ORF">N6G96_07345</name>
</gene>
<dbReference type="EMBL" id="CP104778">
    <property type="protein sequence ID" value="WPC21103.1"/>
    <property type="molecule type" value="Genomic_DNA"/>
</dbReference>
<keyword evidence="2" id="KW-1185">Reference proteome</keyword>